<evidence type="ECO:0000313" key="1">
    <source>
        <dbReference type="EMBL" id="CAH2075376.1"/>
    </source>
</evidence>
<accession>A0ABN8J3V1</accession>
<proteinExistence type="predicted"/>
<keyword evidence="2" id="KW-1185">Reference proteome</keyword>
<name>A0ABN8J3V1_9NEOP</name>
<dbReference type="EMBL" id="OW152820">
    <property type="protein sequence ID" value="CAH2075376.1"/>
    <property type="molecule type" value="Genomic_DNA"/>
</dbReference>
<sequence>MAYDDIQNKTDALQQLLPHKYFAWFYERSNPGLTQKDGNANHASFSLSLMEGAALRALASYIAGADAATLTERTTEAGQRVTAN</sequence>
<reference evidence="1" key="1">
    <citation type="submission" date="2022-03" db="EMBL/GenBank/DDBJ databases">
        <authorList>
            <person name="Martin H S."/>
        </authorList>
    </citation>
    <scope>NUCLEOTIDE SEQUENCE</scope>
</reference>
<feature type="non-terminal residue" evidence="1">
    <location>
        <position position="1"/>
    </location>
</feature>
<dbReference type="Proteomes" id="UP000837857">
    <property type="component" value="Chromosome 8"/>
</dbReference>
<gene>
    <name evidence="1" type="ORF">IPOD504_LOCUS16736</name>
</gene>
<protein>
    <submittedName>
        <fullName evidence="1">Uncharacterized protein</fullName>
    </submittedName>
</protein>
<organism evidence="1 2">
    <name type="scientific">Iphiclides podalirius</name>
    <name type="common">scarce swallowtail</name>
    <dbReference type="NCBI Taxonomy" id="110791"/>
    <lineage>
        <taxon>Eukaryota</taxon>
        <taxon>Metazoa</taxon>
        <taxon>Ecdysozoa</taxon>
        <taxon>Arthropoda</taxon>
        <taxon>Hexapoda</taxon>
        <taxon>Insecta</taxon>
        <taxon>Pterygota</taxon>
        <taxon>Neoptera</taxon>
        <taxon>Endopterygota</taxon>
        <taxon>Lepidoptera</taxon>
        <taxon>Glossata</taxon>
        <taxon>Ditrysia</taxon>
        <taxon>Papilionoidea</taxon>
        <taxon>Papilionidae</taxon>
        <taxon>Papilioninae</taxon>
        <taxon>Iphiclides</taxon>
    </lineage>
</organism>
<evidence type="ECO:0000313" key="2">
    <source>
        <dbReference type="Proteomes" id="UP000837857"/>
    </source>
</evidence>